<dbReference type="InterPro" id="IPR003864">
    <property type="entry name" value="CSC1/OSCA1-like_7TM"/>
</dbReference>
<dbReference type="InterPro" id="IPR045122">
    <property type="entry name" value="Csc1-like"/>
</dbReference>
<dbReference type="Gene3D" id="3.30.2380.10">
    <property type="entry name" value="CGI121/TPRKB"/>
    <property type="match status" value="1"/>
</dbReference>
<gene>
    <name evidence="15" type="ORF">MUK42_08277</name>
</gene>
<evidence type="ECO:0000256" key="9">
    <source>
        <dbReference type="RuleBase" id="RU004398"/>
    </source>
</evidence>
<evidence type="ECO:0000256" key="10">
    <source>
        <dbReference type="SAM" id="MobiDB-lite"/>
    </source>
</evidence>
<dbReference type="InterPro" id="IPR032880">
    <property type="entry name" value="CSC1/OSCA1-like_N"/>
</dbReference>
<evidence type="ECO:0000259" key="13">
    <source>
        <dbReference type="Pfam" id="PF13967"/>
    </source>
</evidence>
<feature type="transmembrane region" description="Helical" evidence="11">
    <location>
        <begin position="669"/>
        <end position="699"/>
    </location>
</feature>
<evidence type="ECO:0000256" key="11">
    <source>
        <dbReference type="SAM" id="Phobius"/>
    </source>
</evidence>
<name>A0A9E7JBM6_9LILI</name>
<dbReference type="Pfam" id="PF08617">
    <property type="entry name" value="CGI-121"/>
    <property type="match status" value="1"/>
</dbReference>
<evidence type="ECO:0000256" key="2">
    <source>
        <dbReference type="ARBA" id="ARBA00005546"/>
    </source>
</evidence>
<feature type="domain" description="CSC1/OSCA1-like N-terminal transmembrane" evidence="13">
    <location>
        <begin position="222"/>
        <end position="282"/>
    </location>
</feature>
<evidence type="ECO:0000256" key="5">
    <source>
        <dbReference type="ARBA" id="ARBA00022692"/>
    </source>
</evidence>
<dbReference type="GO" id="GO:0005227">
    <property type="term" value="F:calcium-activated cation channel activity"/>
    <property type="evidence" value="ECO:0007669"/>
    <property type="project" value="InterPro"/>
</dbReference>
<feature type="transmembrane region" description="Helical" evidence="11">
    <location>
        <begin position="261"/>
        <end position="280"/>
    </location>
</feature>
<evidence type="ECO:0000313" key="16">
    <source>
        <dbReference type="Proteomes" id="UP001055439"/>
    </source>
</evidence>
<proteinExistence type="inferred from homology"/>
<evidence type="ECO:0000256" key="4">
    <source>
        <dbReference type="ARBA" id="ARBA00022448"/>
    </source>
</evidence>
<keyword evidence="7 11" id="KW-0472">Membrane</keyword>
<comment type="similarity">
    <text evidence="3">Belongs to the CSC1 (TC 1.A.17) family.</text>
</comment>
<evidence type="ECO:0000256" key="1">
    <source>
        <dbReference type="ARBA" id="ARBA00004141"/>
    </source>
</evidence>
<sequence length="787" mass="89637">MKVFQVNGSTTLSLALFTDVTNSRQLLDSVQTGKLEPEVALLNASLIPDVFPILAAAHKALVAKSRESLTTRTLHSELIYNYSGSKHITESLKRCGISDDTTYVLAARFAASHDEMKDVEKVIKGKEIDLLELEGRANNAQIQKHYKITPQELAISSLSDAIVCRIAARDALWSSWWVSAENSYYFIPLSWSISEAGRMEFRDLDELNFSNGKSVPSTTSRIDILVPINWTNTDTLKNSEVEFSNIDKLSISNIPLSSQRFWAHLVMAYIFTSWTCYVLFKEYEIVASMRLHFLASEKRRPDQFTVLVRNVPPDPDESVSELVEHFFLVNHRDHYLTHQVVYNANKLSKLVKKKKQMQNWRDYYQLKYDKDPSKRPAVKTGFLGLCGEKVDAIDFYKSKIDELSKKATTEQEMIKKDPKSIMPAAFVSFRTRWGAAVCAQTQQTRNPTLWLTEWAPEPRDVYWQNLAIPFVSLTVRWLIIAVAFFVLTFFFMIPIAFVQSLANIEGIEKVVPFLKPVIEVGTIKSFIQGFLPGIALKIFLILLPTILMLMSKFEGFTSLSALERRSASKYYLFLLVNVFLGSIITGTAFQQLNRIPRTIGVSIPQKATFFITYIMVDGWAGIAGEILRLKPLIIYHLKNFFLVKTEKDREEAMDPGSIDFASAEPKIQLYFLLGLVYAVVTPFLLPFIIIFFALAFVVFRHQEAMMKDTLEHAREPNLDLRAYLLNAYVHPVFKDHEDHDSFSDDGEQECENVLVPTKRQSRKNTPVPSKYNGSSSPPLPDIAKEEL</sequence>
<dbReference type="AlphaFoldDB" id="A0A9E7JBM6"/>
<keyword evidence="8" id="KW-0407">Ion channel</keyword>
<keyword evidence="16" id="KW-1185">Reference proteome</keyword>
<comment type="similarity">
    <text evidence="2 9">Belongs to the CGI121/TPRKB family.</text>
</comment>
<evidence type="ECO:0000259" key="12">
    <source>
        <dbReference type="Pfam" id="PF02714"/>
    </source>
</evidence>
<keyword evidence="5 11" id="KW-0812">Transmembrane</keyword>
<organism evidence="15 16">
    <name type="scientific">Musa troglodytarum</name>
    <name type="common">fe'i banana</name>
    <dbReference type="NCBI Taxonomy" id="320322"/>
    <lineage>
        <taxon>Eukaryota</taxon>
        <taxon>Viridiplantae</taxon>
        <taxon>Streptophyta</taxon>
        <taxon>Embryophyta</taxon>
        <taxon>Tracheophyta</taxon>
        <taxon>Spermatophyta</taxon>
        <taxon>Magnoliopsida</taxon>
        <taxon>Liliopsida</taxon>
        <taxon>Zingiberales</taxon>
        <taxon>Musaceae</taxon>
        <taxon>Musa</taxon>
    </lineage>
</organism>
<dbReference type="PANTHER" id="PTHR13018:SF5">
    <property type="entry name" value="RE44586P"/>
    <property type="match status" value="1"/>
</dbReference>
<dbReference type="Pfam" id="PF14703">
    <property type="entry name" value="PHM7_cyt"/>
    <property type="match status" value="1"/>
</dbReference>
<feature type="transmembrane region" description="Helical" evidence="11">
    <location>
        <begin position="477"/>
        <end position="497"/>
    </location>
</feature>
<feature type="domain" description="CSC1/OSCA1-like 7TM region" evidence="12">
    <location>
        <begin position="476"/>
        <end position="702"/>
    </location>
</feature>
<feature type="transmembrane region" description="Helical" evidence="11">
    <location>
        <begin position="530"/>
        <end position="549"/>
    </location>
</feature>
<evidence type="ECO:0000256" key="8">
    <source>
        <dbReference type="ARBA" id="ARBA00023303"/>
    </source>
</evidence>
<dbReference type="InterPro" id="IPR036504">
    <property type="entry name" value="CGI121/TPRKB_sf"/>
</dbReference>
<keyword evidence="4" id="KW-0813">Transport</keyword>
<keyword evidence="6 11" id="KW-1133">Transmembrane helix</keyword>
<feature type="domain" description="CSC1/OSCA1-like cytosolic" evidence="14">
    <location>
        <begin position="303"/>
        <end position="465"/>
    </location>
</feature>
<accession>A0A9E7JBM6</accession>
<dbReference type="InterPro" id="IPR027815">
    <property type="entry name" value="CSC1/OSCA1-like_cyt"/>
</dbReference>
<feature type="region of interest" description="Disordered" evidence="10">
    <location>
        <begin position="739"/>
        <end position="787"/>
    </location>
</feature>
<protein>
    <submittedName>
        <fullName evidence="15">Uncharacterized protein</fullName>
    </submittedName>
</protein>
<evidence type="ECO:0000313" key="15">
    <source>
        <dbReference type="EMBL" id="URD74971.1"/>
    </source>
</evidence>
<keyword evidence="9" id="KW-0539">Nucleus</keyword>
<dbReference type="InterPro" id="IPR013926">
    <property type="entry name" value="CGI121/TPRKB"/>
</dbReference>
<dbReference type="Pfam" id="PF13967">
    <property type="entry name" value="RSN1_TM"/>
    <property type="match status" value="1"/>
</dbReference>
<dbReference type="SUPFAM" id="SSF143870">
    <property type="entry name" value="PF0523-like"/>
    <property type="match status" value="1"/>
</dbReference>
<dbReference type="GO" id="GO:0005886">
    <property type="term" value="C:plasma membrane"/>
    <property type="evidence" value="ECO:0007669"/>
    <property type="project" value="TreeGrafter"/>
</dbReference>
<dbReference type="EMBL" id="CP097502">
    <property type="protein sequence ID" value="URD74971.1"/>
    <property type="molecule type" value="Genomic_DNA"/>
</dbReference>
<dbReference type="Proteomes" id="UP001055439">
    <property type="component" value="Chromosome 1"/>
</dbReference>
<feature type="transmembrane region" description="Helical" evidence="11">
    <location>
        <begin position="570"/>
        <end position="589"/>
    </location>
</feature>
<evidence type="ECO:0000256" key="6">
    <source>
        <dbReference type="ARBA" id="ARBA00022989"/>
    </source>
</evidence>
<reference evidence="15" key="1">
    <citation type="submission" date="2022-05" db="EMBL/GenBank/DDBJ databases">
        <title>The Musa troglodytarum L. genome provides insights into the mechanism of non-climacteric behaviour and enrichment of carotenoids.</title>
        <authorList>
            <person name="Wang J."/>
        </authorList>
    </citation>
    <scope>NUCLEOTIDE SEQUENCE</scope>
    <source>
        <tissue evidence="15">Leaf</tissue>
    </source>
</reference>
<dbReference type="OrthoDB" id="1689567at2759"/>
<evidence type="ECO:0000259" key="14">
    <source>
        <dbReference type="Pfam" id="PF14703"/>
    </source>
</evidence>
<comment type="subcellular location">
    <subcellularLocation>
        <location evidence="1">Membrane</location>
        <topology evidence="1">Multi-pass membrane protein</topology>
    </subcellularLocation>
</comment>
<feature type="compositionally biased region" description="Polar residues" evidence="10">
    <location>
        <begin position="763"/>
        <end position="776"/>
    </location>
</feature>
<keyword evidence="8" id="KW-0406">Ion transport</keyword>
<evidence type="ECO:0000256" key="3">
    <source>
        <dbReference type="ARBA" id="ARBA00007779"/>
    </source>
</evidence>
<dbReference type="PANTHER" id="PTHR13018">
    <property type="entry name" value="PROBABLE MEMBRANE PROTEIN DUF221-RELATED"/>
    <property type="match status" value="1"/>
</dbReference>
<evidence type="ECO:0000256" key="7">
    <source>
        <dbReference type="ARBA" id="ARBA00023136"/>
    </source>
</evidence>
<dbReference type="Pfam" id="PF02714">
    <property type="entry name" value="RSN1_7TM"/>
    <property type="match status" value="1"/>
</dbReference>